<name>G3NZX4_GASAC</name>
<dbReference type="AlphaFoldDB" id="G3NZX4"/>
<sequence length="93" mass="10808">IRSLRREAPAASVHSRRPLIYLCEWFAGPTGDPFKRPRRREANLHWVTCDDDAPPNRWITLHSHEIVVVVVVVIFFYSMCPFGSCSSPVKSWW</sequence>
<reference evidence="2" key="2">
    <citation type="submission" date="2024-04" db="UniProtKB">
        <authorList>
            <consortium name="Ensembl"/>
        </authorList>
    </citation>
    <scope>IDENTIFICATION</scope>
</reference>
<dbReference type="Bgee" id="ENSGACG00000008245">
    <property type="expression patterns" value="Expressed in pharyngeal gill and 12 other cell types or tissues"/>
</dbReference>
<proteinExistence type="predicted"/>
<dbReference type="Ensembl" id="ENSGACT00000010920.1">
    <property type="protein sequence ID" value="ENSGACP00000010897.1"/>
    <property type="gene ID" value="ENSGACG00000008245.1"/>
</dbReference>
<reference evidence="2" key="1">
    <citation type="submission" date="2006-01" db="EMBL/GenBank/DDBJ databases">
        <authorList>
            <person name="Lindblad-Toh K."/>
            <person name="Mauceli E."/>
            <person name="Grabherr M."/>
            <person name="Chang J.L."/>
            <person name="Lander E.S."/>
        </authorList>
    </citation>
    <scope>NUCLEOTIDE SEQUENCE [LARGE SCALE GENOMIC DNA]</scope>
</reference>
<evidence type="ECO:0000313" key="2">
    <source>
        <dbReference type="Ensembl" id="ENSGACP00000010897.1"/>
    </source>
</evidence>
<keyword evidence="1" id="KW-1133">Transmembrane helix</keyword>
<keyword evidence="1" id="KW-0472">Membrane</keyword>
<accession>G3NZX4</accession>
<organism evidence="2">
    <name type="scientific">Gasterosteus aculeatus</name>
    <name type="common">Three-spined stickleback</name>
    <dbReference type="NCBI Taxonomy" id="69293"/>
    <lineage>
        <taxon>Eukaryota</taxon>
        <taxon>Metazoa</taxon>
        <taxon>Chordata</taxon>
        <taxon>Craniata</taxon>
        <taxon>Vertebrata</taxon>
        <taxon>Euteleostomi</taxon>
        <taxon>Actinopterygii</taxon>
        <taxon>Neopterygii</taxon>
        <taxon>Teleostei</taxon>
        <taxon>Neoteleostei</taxon>
        <taxon>Acanthomorphata</taxon>
        <taxon>Eupercaria</taxon>
        <taxon>Perciformes</taxon>
        <taxon>Cottioidei</taxon>
        <taxon>Gasterosteales</taxon>
        <taxon>Gasterosteidae</taxon>
        <taxon>Gasterosteus</taxon>
    </lineage>
</organism>
<feature type="transmembrane region" description="Helical" evidence="1">
    <location>
        <begin position="66"/>
        <end position="84"/>
    </location>
</feature>
<keyword evidence="1" id="KW-0812">Transmembrane</keyword>
<protein>
    <submittedName>
        <fullName evidence="2">Uncharacterized protein</fullName>
    </submittedName>
</protein>
<evidence type="ECO:0000256" key="1">
    <source>
        <dbReference type="SAM" id="Phobius"/>
    </source>
</evidence>
<dbReference type="InParanoid" id="G3NZX4"/>